<keyword evidence="9 12" id="KW-0131">Cell cycle</keyword>
<evidence type="ECO:0000313" key="17">
    <source>
        <dbReference type="Proteomes" id="UP000515679"/>
    </source>
</evidence>
<keyword evidence="7 12" id="KW-0143">Chaperone</keyword>
<evidence type="ECO:0000259" key="15">
    <source>
        <dbReference type="PROSITE" id="PS50059"/>
    </source>
</evidence>
<comment type="subcellular location">
    <subcellularLocation>
        <location evidence="12">Cytoplasm</location>
    </subcellularLocation>
    <text evidence="12">About half TF is bound to the ribosome near the polypeptide exit tunnel while the other half is free in the cytoplasm.</text>
</comment>
<evidence type="ECO:0000256" key="9">
    <source>
        <dbReference type="ARBA" id="ARBA00023306"/>
    </source>
</evidence>
<dbReference type="Gene3D" id="3.30.70.1050">
    <property type="entry name" value="Trigger factor ribosome-binding domain"/>
    <property type="match status" value="1"/>
</dbReference>
<dbReference type="RefSeq" id="WP_182300024.1">
    <property type="nucleotide sequence ID" value="NZ_CP041969.1"/>
</dbReference>
<dbReference type="PANTHER" id="PTHR30560">
    <property type="entry name" value="TRIGGER FACTOR CHAPERONE AND PEPTIDYL-PROLYL CIS/TRANS ISOMERASE"/>
    <property type="match status" value="1"/>
</dbReference>
<dbReference type="Pfam" id="PF05697">
    <property type="entry name" value="Trigger_N"/>
    <property type="match status" value="1"/>
</dbReference>
<dbReference type="InterPro" id="IPR001179">
    <property type="entry name" value="PPIase_FKBP_dom"/>
</dbReference>
<dbReference type="InterPro" id="IPR005215">
    <property type="entry name" value="Trig_fac"/>
</dbReference>
<evidence type="ECO:0000256" key="10">
    <source>
        <dbReference type="ARBA" id="ARBA00024849"/>
    </source>
</evidence>
<accession>A0A7G5C3K0</accession>
<sequence length="429" mass="47785">MTANWEKIEKNVGVLEVEVDAEQVSLALDKAFRKVVQKVNVPGFRKGKVPRGIFEARFGIESLYQDAIDILLPEAYTKAIDEAGIEPIDRPDVDVEQFGKGQSFKFKAKVMVKPEVKLGEYKGLVVPIESSEVSDEEIAAELERLQNRHAELVVVDEGPAQEGDHTSIDFEGFLDGVPFDGGKGENYSLELGSGSFIPGFEEQVVGLNIAEEKDINVTFPENYQEPTLAGKAVVFKVKLHEIKRKNLPALDDEFAKDVSEFDTLEEYKADLASKLKDRKAKDAEIAREAAIVDKASEVSELDVPEVMVDTEIGLMLKEFENRLRQQGMTIDLYYQFSGQDEAALKAQMHGDAAKRVRNNLVLEEIAKAENISISEDDVNEELENLSKLYGRSAEELRNIFAANGYLDTMTGDLKVRKAVKFLIDNSKSA</sequence>
<dbReference type="Gene3D" id="1.10.3120.10">
    <property type="entry name" value="Trigger factor, C-terminal domain"/>
    <property type="match status" value="1"/>
</dbReference>
<dbReference type="SUPFAM" id="SSF102735">
    <property type="entry name" value="Trigger factor ribosome-binding domain"/>
    <property type="match status" value="1"/>
</dbReference>
<dbReference type="InterPro" id="IPR027304">
    <property type="entry name" value="Trigger_fact/SurA_dom_sf"/>
</dbReference>
<evidence type="ECO:0000256" key="2">
    <source>
        <dbReference type="ARBA" id="ARBA00005464"/>
    </source>
</evidence>
<dbReference type="InterPro" id="IPR008880">
    <property type="entry name" value="Trigger_fac_C"/>
</dbReference>
<feature type="domain" description="PPIase FKBP-type" evidence="15">
    <location>
        <begin position="163"/>
        <end position="243"/>
    </location>
</feature>
<dbReference type="GO" id="GO:0015031">
    <property type="term" value="P:protein transport"/>
    <property type="evidence" value="ECO:0007669"/>
    <property type="project" value="UniProtKB-UniRule"/>
</dbReference>
<keyword evidence="5 12" id="KW-0132">Cell division</keyword>
<dbReference type="NCBIfam" id="TIGR00115">
    <property type="entry name" value="tig"/>
    <property type="match status" value="1"/>
</dbReference>
<dbReference type="SUPFAM" id="SSF54534">
    <property type="entry name" value="FKBP-like"/>
    <property type="match status" value="1"/>
</dbReference>
<evidence type="ECO:0000256" key="7">
    <source>
        <dbReference type="ARBA" id="ARBA00023186"/>
    </source>
</evidence>
<dbReference type="FunFam" id="3.10.50.40:FF:000001">
    <property type="entry name" value="Trigger factor"/>
    <property type="match status" value="1"/>
</dbReference>
<dbReference type="InterPro" id="IPR046357">
    <property type="entry name" value="PPIase_dom_sf"/>
</dbReference>
<dbReference type="EMBL" id="CP041969">
    <property type="protein sequence ID" value="QMV43784.1"/>
    <property type="molecule type" value="Genomic_DNA"/>
</dbReference>
<evidence type="ECO:0000256" key="14">
    <source>
        <dbReference type="RuleBase" id="RU003914"/>
    </source>
</evidence>
<dbReference type="GO" id="GO:0005737">
    <property type="term" value="C:cytoplasm"/>
    <property type="evidence" value="ECO:0007669"/>
    <property type="project" value="UniProtKB-SubCell"/>
</dbReference>
<dbReference type="InterPro" id="IPR036611">
    <property type="entry name" value="Trigger_fac_ribosome-bd_sf"/>
</dbReference>
<comment type="domain">
    <text evidence="12">Consists of 3 domains; the N-terminus binds the ribosome, the middle domain has PPIase activity, while the C-terminus has intrinsic chaperone activity on its own.</text>
</comment>
<name>A0A7G5C3K0_9BACL</name>
<dbReference type="AlphaFoldDB" id="A0A7G5C3K0"/>
<dbReference type="Pfam" id="PF05698">
    <property type="entry name" value="Trigger_C"/>
    <property type="match status" value="1"/>
</dbReference>
<proteinExistence type="inferred from homology"/>
<evidence type="ECO:0000256" key="8">
    <source>
        <dbReference type="ARBA" id="ARBA00023235"/>
    </source>
</evidence>
<evidence type="ECO:0000256" key="5">
    <source>
        <dbReference type="ARBA" id="ARBA00022618"/>
    </source>
</evidence>
<evidence type="ECO:0000256" key="1">
    <source>
        <dbReference type="ARBA" id="ARBA00000971"/>
    </source>
</evidence>
<dbReference type="SUPFAM" id="SSF109998">
    <property type="entry name" value="Triger factor/SurA peptide-binding domain-like"/>
    <property type="match status" value="1"/>
</dbReference>
<comment type="similarity">
    <text evidence="2 12 14">Belongs to the FKBP-type PPIase family. Tig subfamily.</text>
</comment>
<dbReference type="InterPro" id="IPR008881">
    <property type="entry name" value="Trigger_fac_ribosome-bd_bac"/>
</dbReference>
<dbReference type="PIRSF" id="PIRSF003095">
    <property type="entry name" value="Trigger_factor"/>
    <property type="match status" value="1"/>
</dbReference>
<dbReference type="HAMAP" id="MF_00303">
    <property type="entry name" value="Trigger_factor_Tig"/>
    <property type="match status" value="1"/>
</dbReference>
<dbReference type="Proteomes" id="UP000515679">
    <property type="component" value="Chromosome"/>
</dbReference>
<comment type="function">
    <text evidence="10 12">Involved in protein export. Acts as a chaperone by maintaining the newly synthesized protein in an open conformation. Functions as a peptidyl-prolyl cis-trans isomerase.</text>
</comment>
<reference evidence="16 17" key="1">
    <citation type="submission" date="2019-07" db="EMBL/GenBank/DDBJ databases">
        <authorList>
            <person name="Kim J.K."/>
            <person name="Cheong H.-M."/>
            <person name="Choi Y."/>
            <person name="Hwang K.J."/>
            <person name="Lee S."/>
            <person name="Choi C."/>
        </authorList>
    </citation>
    <scope>NUCLEOTIDE SEQUENCE [LARGE SCALE GENOMIC DNA]</scope>
    <source>
        <strain evidence="16 17">KS 22</strain>
    </source>
</reference>
<evidence type="ECO:0000256" key="6">
    <source>
        <dbReference type="ARBA" id="ARBA00023110"/>
    </source>
</evidence>
<keyword evidence="17" id="KW-1185">Reference proteome</keyword>
<dbReference type="Pfam" id="PF00254">
    <property type="entry name" value="FKBP_C"/>
    <property type="match status" value="1"/>
</dbReference>
<dbReference type="Gene3D" id="3.10.50.40">
    <property type="match status" value="1"/>
</dbReference>
<evidence type="ECO:0000256" key="4">
    <source>
        <dbReference type="ARBA" id="ARBA00016902"/>
    </source>
</evidence>
<dbReference type="PROSITE" id="PS50059">
    <property type="entry name" value="FKBP_PPIASE"/>
    <property type="match status" value="1"/>
</dbReference>
<keyword evidence="8 12" id="KW-0413">Isomerase</keyword>
<comment type="catalytic activity">
    <reaction evidence="1 12 13">
        <text>[protein]-peptidylproline (omega=180) = [protein]-peptidylproline (omega=0)</text>
        <dbReference type="Rhea" id="RHEA:16237"/>
        <dbReference type="Rhea" id="RHEA-COMP:10747"/>
        <dbReference type="Rhea" id="RHEA-COMP:10748"/>
        <dbReference type="ChEBI" id="CHEBI:83833"/>
        <dbReference type="ChEBI" id="CHEBI:83834"/>
        <dbReference type="EC" id="5.2.1.8"/>
    </reaction>
</comment>
<dbReference type="KEGG" id="cchl:FPL14_23380"/>
<evidence type="ECO:0000313" key="16">
    <source>
        <dbReference type="EMBL" id="QMV43784.1"/>
    </source>
</evidence>
<dbReference type="GO" id="GO:0003755">
    <property type="term" value="F:peptidyl-prolyl cis-trans isomerase activity"/>
    <property type="evidence" value="ECO:0007669"/>
    <property type="project" value="UniProtKB-UniRule"/>
</dbReference>
<evidence type="ECO:0000256" key="12">
    <source>
        <dbReference type="HAMAP-Rule" id="MF_00303"/>
    </source>
</evidence>
<gene>
    <name evidence="12" type="primary">tig</name>
    <name evidence="16" type="ORF">FPL14_23380</name>
</gene>
<evidence type="ECO:0000256" key="3">
    <source>
        <dbReference type="ARBA" id="ARBA00013194"/>
    </source>
</evidence>
<keyword evidence="12" id="KW-0963">Cytoplasm</keyword>
<dbReference type="GO" id="GO:0043335">
    <property type="term" value="P:protein unfolding"/>
    <property type="evidence" value="ECO:0007669"/>
    <property type="project" value="TreeGrafter"/>
</dbReference>
<dbReference type="InterPro" id="IPR037041">
    <property type="entry name" value="Trigger_fac_C_sf"/>
</dbReference>
<evidence type="ECO:0000256" key="13">
    <source>
        <dbReference type="PROSITE-ProRule" id="PRU00277"/>
    </source>
</evidence>
<protein>
    <recommendedName>
        <fullName evidence="4 12">Trigger factor</fullName>
        <shortName evidence="12">TF</shortName>
        <ecNumber evidence="3 12">5.2.1.8</ecNumber>
    </recommendedName>
    <alternativeName>
        <fullName evidence="11 12">PPIase</fullName>
    </alternativeName>
</protein>
<evidence type="ECO:0000256" key="11">
    <source>
        <dbReference type="ARBA" id="ARBA00029986"/>
    </source>
</evidence>
<dbReference type="EC" id="5.2.1.8" evidence="3 12"/>
<organism evidence="16 17">
    <name type="scientific">Cohnella cholangitidis</name>
    <dbReference type="NCBI Taxonomy" id="2598458"/>
    <lineage>
        <taxon>Bacteria</taxon>
        <taxon>Bacillati</taxon>
        <taxon>Bacillota</taxon>
        <taxon>Bacilli</taxon>
        <taxon>Bacillales</taxon>
        <taxon>Paenibacillaceae</taxon>
        <taxon>Cohnella</taxon>
    </lineage>
</organism>
<dbReference type="PANTHER" id="PTHR30560:SF3">
    <property type="entry name" value="TRIGGER FACTOR-LIKE PROTEIN TIG, CHLOROPLASTIC"/>
    <property type="match status" value="1"/>
</dbReference>
<dbReference type="GO" id="GO:0051083">
    <property type="term" value="P:'de novo' cotranslational protein folding"/>
    <property type="evidence" value="ECO:0007669"/>
    <property type="project" value="TreeGrafter"/>
</dbReference>
<dbReference type="GO" id="GO:0051301">
    <property type="term" value="P:cell division"/>
    <property type="evidence" value="ECO:0007669"/>
    <property type="project" value="UniProtKB-KW"/>
</dbReference>
<dbReference type="GO" id="GO:0044183">
    <property type="term" value="F:protein folding chaperone"/>
    <property type="evidence" value="ECO:0007669"/>
    <property type="project" value="TreeGrafter"/>
</dbReference>
<dbReference type="GO" id="GO:0043022">
    <property type="term" value="F:ribosome binding"/>
    <property type="evidence" value="ECO:0007669"/>
    <property type="project" value="TreeGrafter"/>
</dbReference>
<keyword evidence="6 12" id="KW-0697">Rotamase</keyword>